<accession>A0A8X6KMD7</accession>
<reference evidence="2" key="1">
    <citation type="submission" date="2020-07" db="EMBL/GenBank/DDBJ databases">
        <title>Multicomponent nature underlies the extraordinary mechanical properties of spider dragline silk.</title>
        <authorList>
            <person name="Kono N."/>
            <person name="Nakamura H."/>
            <person name="Mori M."/>
            <person name="Yoshida Y."/>
            <person name="Ohtoshi R."/>
            <person name="Malay A.D."/>
            <person name="Moran D.A.P."/>
            <person name="Tomita M."/>
            <person name="Numata K."/>
            <person name="Arakawa K."/>
        </authorList>
    </citation>
    <scope>NUCLEOTIDE SEQUENCE</scope>
</reference>
<dbReference type="Proteomes" id="UP000887116">
    <property type="component" value="Unassembled WGS sequence"/>
</dbReference>
<name>A0A8X6KMD7_TRICU</name>
<dbReference type="AlphaFoldDB" id="A0A8X6KMD7"/>
<dbReference type="EMBL" id="BMAO01031600">
    <property type="protein sequence ID" value="GFQ76263.1"/>
    <property type="molecule type" value="Genomic_DNA"/>
</dbReference>
<keyword evidence="1" id="KW-0812">Transmembrane</keyword>
<organism evidence="2 3">
    <name type="scientific">Trichonephila clavata</name>
    <name type="common">Joro spider</name>
    <name type="synonym">Nephila clavata</name>
    <dbReference type="NCBI Taxonomy" id="2740835"/>
    <lineage>
        <taxon>Eukaryota</taxon>
        <taxon>Metazoa</taxon>
        <taxon>Ecdysozoa</taxon>
        <taxon>Arthropoda</taxon>
        <taxon>Chelicerata</taxon>
        <taxon>Arachnida</taxon>
        <taxon>Araneae</taxon>
        <taxon>Araneomorphae</taxon>
        <taxon>Entelegynae</taxon>
        <taxon>Araneoidea</taxon>
        <taxon>Nephilidae</taxon>
        <taxon>Trichonephila</taxon>
    </lineage>
</organism>
<protein>
    <submittedName>
        <fullName evidence="2">Uncharacterized protein</fullName>
    </submittedName>
</protein>
<evidence type="ECO:0000313" key="2">
    <source>
        <dbReference type="EMBL" id="GFQ76263.1"/>
    </source>
</evidence>
<keyword evidence="3" id="KW-1185">Reference proteome</keyword>
<keyword evidence="1" id="KW-0472">Membrane</keyword>
<evidence type="ECO:0000313" key="3">
    <source>
        <dbReference type="Proteomes" id="UP000887116"/>
    </source>
</evidence>
<comment type="caution">
    <text evidence="2">The sequence shown here is derived from an EMBL/GenBank/DDBJ whole genome shotgun (WGS) entry which is preliminary data.</text>
</comment>
<keyword evidence="1" id="KW-1133">Transmembrane helix</keyword>
<sequence length="99" mass="10715">MVPMCLCYAFKFSVTTCLVFMLSTWQWVILTFVIPPLLFKSGGHGAGVPATETSIEGSAVDLFATHGRQSCCDVLLSLPAMFVLSGSRCGQLETDHLLL</sequence>
<evidence type="ECO:0000256" key="1">
    <source>
        <dbReference type="SAM" id="Phobius"/>
    </source>
</evidence>
<proteinExistence type="predicted"/>
<feature type="transmembrane region" description="Helical" evidence="1">
    <location>
        <begin position="12"/>
        <end position="34"/>
    </location>
</feature>
<gene>
    <name evidence="2" type="ORF">TNCT_717481</name>
</gene>